<organism evidence="8 9">
    <name type="scientific">Halovibrio salipaludis</name>
    <dbReference type="NCBI Taxonomy" id="2032626"/>
    <lineage>
        <taxon>Bacteria</taxon>
        <taxon>Pseudomonadati</taxon>
        <taxon>Pseudomonadota</taxon>
        <taxon>Gammaproteobacteria</taxon>
        <taxon>Oceanospirillales</taxon>
        <taxon>Halomonadaceae</taxon>
        <taxon>Halovibrio</taxon>
    </lineage>
</organism>
<dbReference type="GO" id="GO:0015483">
    <property type="term" value="F:long-chain fatty acid transporting porin activity"/>
    <property type="evidence" value="ECO:0007669"/>
    <property type="project" value="TreeGrafter"/>
</dbReference>
<comment type="caution">
    <text evidence="8">The sequence shown here is derived from an EMBL/GenBank/DDBJ whole genome shotgun (WGS) entry which is preliminary data.</text>
</comment>
<dbReference type="PANTHER" id="PTHR35093">
    <property type="entry name" value="OUTER MEMBRANE PROTEIN NMB0088-RELATED"/>
    <property type="match status" value="1"/>
</dbReference>
<gene>
    <name evidence="8" type="ORF">CK501_10060</name>
</gene>
<comment type="similarity">
    <text evidence="2">Belongs to the OmpP1/FadL family.</text>
</comment>
<accession>A0A2A2F878</accession>
<comment type="subcellular location">
    <subcellularLocation>
        <location evidence="1">Cell outer membrane</location>
        <topology evidence="1">Multi-pass membrane protein</topology>
    </subcellularLocation>
</comment>
<protein>
    <submittedName>
        <fullName evidence="8">Aromatic hydrocarbon degradation protein</fullName>
    </submittedName>
</protein>
<evidence type="ECO:0000256" key="2">
    <source>
        <dbReference type="ARBA" id="ARBA00008163"/>
    </source>
</evidence>
<keyword evidence="7" id="KW-0998">Cell outer membrane</keyword>
<name>A0A2A2F878_9GAMM</name>
<dbReference type="SUPFAM" id="SSF56935">
    <property type="entry name" value="Porins"/>
    <property type="match status" value="1"/>
</dbReference>
<proteinExistence type="inferred from homology"/>
<keyword evidence="6" id="KW-0472">Membrane</keyword>
<dbReference type="OrthoDB" id="19849at2"/>
<dbReference type="Proteomes" id="UP000218896">
    <property type="component" value="Unassembled WGS sequence"/>
</dbReference>
<reference evidence="8 9" key="1">
    <citation type="submission" date="2017-08" db="EMBL/GenBank/DDBJ databases">
        <title>Halovibrio sewagensis sp. nov., isolated from wastewater of high salinity.</title>
        <authorList>
            <person name="Dong X."/>
            <person name="Zhang G."/>
        </authorList>
    </citation>
    <scope>NUCLEOTIDE SEQUENCE [LARGE SCALE GENOMIC DNA]</scope>
    <source>
        <strain evidence="8 9">YL5-2</strain>
    </source>
</reference>
<evidence type="ECO:0000313" key="8">
    <source>
        <dbReference type="EMBL" id="PAU80743.1"/>
    </source>
</evidence>
<sequence length="445" mass="47121">MAMAGGFSLNEQSASAMGTANAGAAANPQNASTVIFNPAGMTQLSGTNLSFGAAVLDIDAEADSASATNQLGQPVSGTTGGDIADPAYLPSAFLTHEMSENVAVGVGLHAPYGLAADYDDDFTGRYFADETELTGIALTPSIAVDSGNGLSLGVGVNIMYLDGKLSKFADTSGALYKLEQKGAISAQERQQLAAAPTYSNVEGDTIEYTLRIGALYELSDRTQFGLTAETGTGSSLEGDITISDFPTQNGLTTLKEEAEVPLDIPPSVTFGARHQLNDDVTLLFGATWARWSDFEELDIYSGEGGTGEVSSALRAQGQVGNPITHITEKWQDTWQYNLGATWQADPQWKLKAGYAWDESPVDSYTTARIPSQDRHWLTLGAQFAPANTDWTVDAAVGTLIFDGDAKVNEREYTHAQPTTEDGNASYTGSYDLSAWSASVELSRSF</sequence>
<evidence type="ECO:0000256" key="6">
    <source>
        <dbReference type="ARBA" id="ARBA00023136"/>
    </source>
</evidence>
<keyword evidence="9" id="KW-1185">Reference proteome</keyword>
<evidence type="ECO:0000256" key="7">
    <source>
        <dbReference type="ARBA" id="ARBA00023237"/>
    </source>
</evidence>
<keyword evidence="3" id="KW-1134">Transmembrane beta strand</keyword>
<dbReference type="InterPro" id="IPR005017">
    <property type="entry name" value="OMPP1/FadL/TodX"/>
</dbReference>
<evidence type="ECO:0000256" key="5">
    <source>
        <dbReference type="ARBA" id="ARBA00022729"/>
    </source>
</evidence>
<dbReference type="Gene3D" id="2.40.160.60">
    <property type="entry name" value="Outer membrane protein transport protein (OMPP1/FadL/TodX)"/>
    <property type="match status" value="1"/>
</dbReference>
<dbReference type="GO" id="GO:0009279">
    <property type="term" value="C:cell outer membrane"/>
    <property type="evidence" value="ECO:0007669"/>
    <property type="project" value="UniProtKB-SubCell"/>
</dbReference>
<evidence type="ECO:0000256" key="3">
    <source>
        <dbReference type="ARBA" id="ARBA00022452"/>
    </source>
</evidence>
<dbReference type="EMBL" id="NSKD01000003">
    <property type="protein sequence ID" value="PAU80743.1"/>
    <property type="molecule type" value="Genomic_DNA"/>
</dbReference>
<keyword evidence="5" id="KW-0732">Signal</keyword>
<keyword evidence="4" id="KW-0812">Transmembrane</keyword>
<dbReference type="AlphaFoldDB" id="A0A2A2F878"/>
<dbReference type="Pfam" id="PF03349">
    <property type="entry name" value="Toluene_X"/>
    <property type="match status" value="1"/>
</dbReference>
<evidence type="ECO:0000256" key="4">
    <source>
        <dbReference type="ARBA" id="ARBA00022692"/>
    </source>
</evidence>
<evidence type="ECO:0000313" key="9">
    <source>
        <dbReference type="Proteomes" id="UP000218896"/>
    </source>
</evidence>
<evidence type="ECO:0000256" key="1">
    <source>
        <dbReference type="ARBA" id="ARBA00004571"/>
    </source>
</evidence>
<dbReference type="PANTHER" id="PTHR35093:SF8">
    <property type="entry name" value="OUTER MEMBRANE PROTEIN NMB0088-RELATED"/>
    <property type="match status" value="1"/>
</dbReference>